<dbReference type="SUPFAM" id="SSF46689">
    <property type="entry name" value="Homeodomain-like"/>
    <property type="match status" value="1"/>
</dbReference>
<keyword evidence="4 5" id="KW-0539">Nucleus</keyword>
<dbReference type="PANTHER" id="PTHR24340">
    <property type="entry name" value="HOMEOBOX PROTEIN NKX"/>
    <property type="match status" value="1"/>
</dbReference>
<reference evidence="9" key="1">
    <citation type="journal article" date="2022" name="bioRxiv">
        <title>Sequencing and chromosome-scale assembly of the giantPleurodeles waltlgenome.</title>
        <authorList>
            <person name="Brown T."/>
            <person name="Elewa A."/>
            <person name="Iarovenko S."/>
            <person name="Subramanian E."/>
            <person name="Araus A.J."/>
            <person name="Petzold A."/>
            <person name="Susuki M."/>
            <person name="Suzuki K.-i.T."/>
            <person name="Hayashi T."/>
            <person name="Toyoda A."/>
            <person name="Oliveira C."/>
            <person name="Osipova E."/>
            <person name="Leigh N.D."/>
            <person name="Simon A."/>
            <person name="Yun M.H."/>
        </authorList>
    </citation>
    <scope>NUCLEOTIDE SEQUENCE</scope>
    <source>
        <strain evidence="9">20211129_DDA</strain>
        <tissue evidence="9">Liver</tissue>
    </source>
</reference>
<proteinExistence type="predicted"/>
<feature type="DNA-binding region" description="Homeobox" evidence="5">
    <location>
        <begin position="133"/>
        <end position="192"/>
    </location>
</feature>
<dbReference type="PRINTS" id="PR00024">
    <property type="entry name" value="HOMEOBOX"/>
</dbReference>
<evidence type="ECO:0000256" key="2">
    <source>
        <dbReference type="ARBA" id="ARBA00023125"/>
    </source>
</evidence>
<evidence type="ECO:0000256" key="3">
    <source>
        <dbReference type="ARBA" id="ARBA00023155"/>
    </source>
</evidence>
<dbReference type="PROSITE" id="PS50071">
    <property type="entry name" value="HOMEOBOX_2"/>
    <property type="match status" value="1"/>
</dbReference>
<evidence type="ECO:0000313" key="9">
    <source>
        <dbReference type="EMBL" id="KAJ1141131.1"/>
    </source>
</evidence>
<dbReference type="InterPro" id="IPR050394">
    <property type="entry name" value="Homeobox_NK-like"/>
</dbReference>
<dbReference type="AlphaFoldDB" id="A0AAV7QP77"/>
<dbReference type="GO" id="GO:0000978">
    <property type="term" value="F:RNA polymerase II cis-regulatory region sequence-specific DNA binding"/>
    <property type="evidence" value="ECO:0007669"/>
    <property type="project" value="TreeGrafter"/>
</dbReference>
<feature type="compositionally biased region" description="Basic and acidic residues" evidence="7">
    <location>
        <begin position="21"/>
        <end position="48"/>
    </location>
</feature>
<evidence type="ECO:0000256" key="7">
    <source>
        <dbReference type="SAM" id="MobiDB-lite"/>
    </source>
</evidence>
<evidence type="ECO:0000313" key="10">
    <source>
        <dbReference type="Proteomes" id="UP001066276"/>
    </source>
</evidence>
<evidence type="ECO:0000256" key="4">
    <source>
        <dbReference type="ARBA" id="ARBA00023242"/>
    </source>
</evidence>
<dbReference type="GO" id="GO:0030154">
    <property type="term" value="P:cell differentiation"/>
    <property type="evidence" value="ECO:0007669"/>
    <property type="project" value="TreeGrafter"/>
</dbReference>
<dbReference type="PANTHER" id="PTHR24340:SF73">
    <property type="entry name" value="HOMEOBOX PROTEIN BAGPIPE-RELATED"/>
    <property type="match status" value="1"/>
</dbReference>
<dbReference type="InterPro" id="IPR001356">
    <property type="entry name" value="HD"/>
</dbReference>
<dbReference type="GO" id="GO:0005634">
    <property type="term" value="C:nucleus"/>
    <property type="evidence" value="ECO:0007669"/>
    <property type="project" value="UniProtKB-SubCell"/>
</dbReference>
<dbReference type="InterPro" id="IPR020479">
    <property type="entry name" value="HD_metazoa"/>
</dbReference>
<evidence type="ECO:0000256" key="6">
    <source>
        <dbReference type="RuleBase" id="RU000682"/>
    </source>
</evidence>
<comment type="subcellular location">
    <subcellularLocation>
        <location evidence="1 5 6">Nucleus</location>
    </subcellularLocation>
</comment>
<evidence type="ECO:0000259" key="8">
    <source>
        <dbReference type="PROSITE" id="PS50071"/>
    </source>
</evidence>
<feature type="domain" description="Homeobox" evidence="8">
    <location>
        <begin position="131"/>
        <end position="191"/>
    </location>
</feature>
<feature type="compositionally biased region" description="Basic and acidic residues" evidence="7">
    <location>
        <begin position="83"/>
        <end position="92"/>
    </location>
</feature>
<sequence>MSHRAACITSFRIQDILSRGSEGDAPAKRRGRDPRDQLPTESREERGVALRRLPPRTTEDTSDSPEKPSHGEGKNAWLLSPESPERWKKRSSDSGADEPPWDPPEGDPDTGSCLDPGDGQDGSCPPGLPRPAKKRSRAAFSHAQVYELERRFSLQRYLSGPERAALAASLKLTETQVKIWFQNRRYKTKRKQKAAQLCPGPSPARRVAIRVLVRDDQLQSGPEEAPRPSPPGLSLYQACHYYPYMYCLPGWPSPLGLSGAPH</sequence>
<dbReference type="CDD" id="cd00086">
    <property type="entry name" value="homeodomain"/>
    <property type="match status" value="1"/>
</dbReference>
<dbReference type="SMART" id="SM00389">
    <property type="entry name" value="HOX"/>
    <property type="match status" value="1"/>
</dbReference>
<organism evidence="9 10">
    <name type="scientific">Pleurodeles waltl</name>
    <name type="common">Iberian ribbed newt</name>
    <dbReference type="NCBI Taxonomy" id="8319"/>
    <lineage>
        <taxon>Eukaryota</taxon>
        <taxon>Metazoa</taxon>
        <taxon>Chordata</taxon>
        <taxon>Craniata</taxon>
        <taxon>Vertebrata</taxon>
        <taxon>Euteleostomi</taxon>
        <taxon>Amphibia</taxon>
        <taxon>Batrachia</taxon>
        <taxon>Caudata</taxon>
        <taxon>Salamandroidea</taxon>
        <taxon>Salamandridae</taxon>
        <taxon>Pleurodelinae</taxon>
        <taxon>Pleurodeles</taxon>
    </lineage>
</organism>
<dbReference type="Pfam" id="PF00046">
    <property type="entry name" value="Homeodomain"/>
    <property type="match status" value="1"/>
</dbReference>
<comment type="caution">
    <text evidence="9">The sequence shown here is derived from an EMBL/GenBank/DDBJ whole genome shotgun (WGS) entry which is preliminary data.</text>
</comment>
<accession>A0AAV7QP77</accession>
<dbReference type="InterPro" id="IPR017970">
    <property type="entry name" value="Homeobox_CS"/>
</dbReference>
<keyword evidence="3 5" id="KW-0371">Homeobox</keyword>
<keyword evidence="10" id="KW-1185">Reference proteome</keyword>
<gene>
    <name evidence="9" type="ORF">NDU88_007466</name>
</gene>
<dbReference type="PROSITE" id="PS00027">
    <property type="entry name" value="HOMEOBOX_1"/>
    <property type="match status" value="1"/>
</dbReference>
<dbReference type="Gene3D" id="1.10.10.60">
    <property type="entry name" value="Homeodomain-like"/>
    <property type="match status" value="1"/>
</dbReference>
<feature type="compositionally biased region" description="Acidic residues" evidence="7">
    <location>
        <begin position="95"/>
        <end position="108"/>
    </location>
</feature>
<feature type="compositionally biased region" description="Basic and acidic residues" evidence="7">
    <location>
        <begin position="64"/>
        <end position="73"/>
    </location>
</feature>
<feature type="region of interest" description="Disordered" evidence="7">
    <location>
        <begin position="1"/>
        <end position="136"/>
    </location>
</feature>
<evidence type="ECO:0000256" key="1">
    <source>
        <dbReference type="ARBA" id="ARBA00004123"/>
    </source>
</evidence>
<dbReference type="InterPro" id="IPR009057">
    <property type="entry name" value="Homeodomain-like_sf"/>
</dbReference>
<dbReference type="Proteomes" id="UP001066276">
    <property type="component" value="Chromosome 6"/>
</dbReference>
<name>A0AAV7QP77_PLEWA</name>
<dbReference type="GO" id="GO:0000981">
    <property type="term" value="F:DNA-binding transcription factor activity, RNA polymerase II-specific"/>
    <property type="evidence" value="ECO:0007669"/>
    <property type="project" value="InterPro"/>
</dbReference>
<evidence type="ECO:0000256" key="5">
    <source>
        <dbReference type="PROSITE-ProRule" id="PRU00108"/>
    </source>
</evidence>
<protein>
    <recommendedName>
        <fullName evidence="8">Homeobox domain-containing protein</fullName>
    </recommendedName>
</protein>
<keyword evidence="2 5" id="KW-0238">DNA-binding</keyword>
<dbReference type="EMBL" id="JANPWB010000010">
    <property type="protein sequence ID" value="KAJ1141131.1"/>
    <property type="molecule type" value="Genomic_DNA"/>
</dbReference>